<evidence type="ECO:0000256" key="12">
    <source>
        <dbReference type="ARBA" id="ARBA00023136"/>
    </source>
</evidence>
<dbReference type="PANTHER" id="PTHR34299">
    <property type="entry name" value="DIACYLGLYCEROL KINASE"/>
    <property type="match status" value="1"/>
</dbReference>
<dbReference type="InterPro" id="IPR033717">
    <property type="entry name" value="UDPK"/>
</dbReference>
<evidence type="ECO:0000256" key="10">
    <source>
        <dbReference type="ARBA" id="ARBA00022989"/>
    </source>
</evidence>
<keyword evidence="7 17" id="KW-0547">Nucleotide-binding</keyword>
<dbReference type="AlphaFoldDB" id="A0AB38PHC3"/>
<name>A0AB38PHC3_STAHA</name>
<reference evidence="20 21" key="1">
    <citation type="submission" date="2019-07" db="EMBL/GenBank/DDBJ databases">
        <title>Genome Sequencing and Assembly of Staphylococcus haemolyticus SDA2.</title>
        <authorList>
            <person name="Emmons C.B."/>
            <person name="Park C."/>
            <person name="Sevigny J.L."/>
            <person name="Andam C."/>
        </authorList>
    </citation>
    <scope>NUCLEOTIDE SEQUENCE [LARGE SCALE GENOMIC DNA]</scope>
    <source>
        <strain evidence="20 21">SDA2</strain>
    </source>
</reference>
<comment type="caution">
    <text evidence="20">The sequence shown here is derived from an EMBL/GenBank/DDBJ whole genome shotgun (WGS) entry which is preliminary data.</text>
</comment>
<keyword evidence="8 20" id="KW-0418">Kinase</keyword>
<dbReference type="GO" id="GO:0005886">
    <property type="term" value="C:plasma membrane"/>
    <property type="evidence" value="ECO:0007669"/>
    <property type="project" value="UniProtKB-SubCell"/>
</dbReference>
<keyword evidence="9 17" id="KW-0067">ATP-binding</keyword>
<evidence type="ECO:0000256" key="11">
    <source>
        <dbReference type="ARBA" id="ARBA00023098"/>
    </source>
</evidence>
<comment type="cofactor">
    <cofactor evidence="18">
        <name>Mg(2+)</name>
        <dbReference type="ChEBI" id="CHEBI:18420"/>
    </cofactor>
    <text evidence="18">Mn(2+), Zn(2+), Cd(2+) and Co(2+) support activity to lesser extents.</text>
</comment>
<evidence type="ECO:0000256" key="7">
    <source>
        <dbReference type="ARBA" id="ARBA00022741"/>
    </source>
</evidence>
<keyword evidence="10 19" id="KW-1133">Transmembrane helix</keyword>
<evidence type="ECO:0000256" key="19">
    <source>
        <dbReference type="SAM" id="Phobius"/>
    </source>
</evidence>
<keyword evidence="18" id="KW-0479">Metal-binding</keyword>
<keyword evidence="5" id="KW-0808">Transferase</keyword>
<sequence>MKRFKHTYDGLKTLLLKDHNYLLHIIIAFITIILGYIYQLNAIEWLFILLAIFLVLTLEAVNTAIECVVDLVTMDYHELAKQAKDIAAFSVMLVSIFALITGLIIFLPHISNYKGDV</sequence>
<evidence type="ECO:0000256" key="4">
    <source>
        <dbReference type="ARBA" id="ARBA00022516"/>
    </source>
</evidence>
<evidence type="ECO:0000256" key="18">
    <source>
        <dbReference type="PIRSR" id="PIRSR600829-4"/>
    </source>
</evidence>
<dbReference type="Pfam" id="PF01219">
    <property type="entry name" value="DAGK_prokar"/>
    <property type="match status" value="1"/>
</dbReference>
<evidence type="ECO:0000256" key="2">
    <source>
        <dbReference type="ARBA" id="ARBA00005967"/>
    </source>
</evidence>
<accession>A0AB38PHC3</accession>
<dbReference type="GO" id="GO:0005524">
    <property type="term" value="F:ATP binding"/>
    <property type="evidence" value="ECO:0007669"/>
    <property type="project" value="UniProtKB-KW"/>
</dbReference>
<feature type="transmembrane region" description="Helical" evidence="19">
    <location>
        <begin position="45"/>
        <end position="65"/>
    </location>
</feature>
<evidence type="ECO:0000313" key="21">
    <source>
        <dbReference type="Proteomes" id="UP000316594"/>
    </source>
</evidence>
<feature type="binding site" evidence="16">
    <location>
        <position position="59"/>
    </location>
    <ligand>
        <name>substrate</name>
    </ligand>
</feature>
<keyword evidence="4" id="KW-0444">Lipid biosynthesis</keyword>
<evidence type="ECO:0000313" key="20">
    <source>
        <dbReference type="EMBL" id="TRL79001.1"/>
    </source>
</evidence>
<feature type="active site" description="Proton acceptor" evidence="15">
    <location>
        <position position="59"/>
    </location>
</feature>
<keyword evidence="18" id="KW-0460">Magnesium</keyword>
<keyword evidence="14" id="KW-1208">Phospholipid metabolism</keyword>
<feature type="transmembrane region" description="Helical" evidence="19">
    <location>
        <begin position="21"/>
        <end position="39"/>
    </location>
</feature>
<dbReference type="Proteomes" id="UP000316594">
    <property type="component" value="Unassembled WGS sequence"/>
</dbReference>
<evidence type="ECO:0000256" key="9">
    <source>
        <dbReference type="ARBA" id="ARBA00022840"/>
    </source>
</evidence>
<evidence type="ECO:0000256" key="15">
    <source>
        <dbReference type="PIRSR" id="PIRSR600829-1"/>
    </source>
</evidence>
<proteinExistence type="inferred from homology"/>
<keyword evidence="11" id="KW-0443">Lipid metabolism</keyword>
<dbReference type="EMBL" id="VJMP01000001">
    <property type="protein sequence ID" value="TRL79001.1"/>
    <property type="molecule type" value="Genomic_DNA"/>
</dbReference>
<evidence type="ECO:0000256" key="1">
    <source>
        <dbReference type="ARBA" id="ARBA00004651"/>
    </source>
</evidence>
<dbReference type="PANTHER" id="PTHR34299:SF1">
    <property type="entry name" value="DIACYLGLYCEROL KINASE"/>
    <property type="match status" value="1"/>
</dbReference>
<evidence type="ECO:0000256" key="13">
    <source>
        <dbReference type="ARBA" id="ARBA00023209"/>
    </source>
</evidence>
<evidence type="ECO:0000256" key="5">
    <source>
        <dbReference type="ARBA" id="ARBA00022679"/>
    </source>
</evidence>
<evidence type="ECO:0000256" key="8">
    <source>
        <dbReference type="ARBA" id="ARBA00022777"/>
    </source>
</evidence>
<keyword evidence="13" id="KW-0594">Phospholipid biosynthesis</keyword>
<dbReference type="CDD" id="cd14265">
    <property type="entry name" value="UDPK_IM_like"/>
    <property type="match status" value="1"/>
</dbReference>
<evidence type="ECO:0000256" key="6">
    <source>
        <dbReference type="ARBA" id="ARBA00022692"/>
    </source>
</evidence>
<dbReference type="InterPro" id="IPR000829">
    <property type="entry name" value="DAGK"/>
</dbReference>
<dbReference type="InterPro" id="IPR036945">
    <property type="entry name" value="DAGK_sf"/>
</dbReference>
<dbReference type="GO" id="GO:0016301">
    <property type="term" value="F:kinase activity"/>
    <property type="evidence" value="ECO:0007669"/>
    <property type="project" value="UniProtKB-KW"/>
</dbReference>
<dbReference type="PROSITE" id="PS01069">
    <property type="entry name" value="DAGK_PROKAR"/>
    <property type="match status" value="1"/>
</dbReference>
<keyword evidence="6 19" id="KW-0812">Transmembrane</keyword>
<evidence type="ECO:0000256" key="14">
    <source>
        <dbReference type="ARBA" id="ARBA00023264"/>
    </source>
</evidence>
<dbReference type="RefSeq" id="WP_107637719.1">
    <property type="nucleotide sequence ID" value="NZ_PZIH01000023.1"/>
</dbReference>
<feature type="binding site" evidence="18">
    <location>
        <position position="66"/>
    </location>
    <ligand>
        <name>a divalent metal cation</name>
        <dbReference type="ChEBI" id="CHEBI:60240"/>
    </ligand>
</feature>
<keyword evidence="12 19" id="KW-0472">Membrane</keyword>
<evidence type="ECO:0000256" key="16">
    <source>
        <dbReference type="PIRSR" id="PIRSR600829-2"/>
    </source>
</evidence>
<organism evidence="20 21">
    <name type="scientific">Staphylococcus haemolyticus</name>
    <dbReference type="NCBI Taxonomy" id="1283"/>
    <lineage>
        <taxon>Bacteria</taxon>
        <taxon>Bacillati</taxon>
        <taxon>Bacillota</taxon>
        <taxon>Bacilli</taxon>
        <taxon>Bacillales</taxon>
        <taxon>Staphylococcaceae</taxon>
        <taxon>Staphylococcus</taxon>
    </lineage>
</organism>
<feature type="binding site" evidence="17">
    <location>
        <position position="66"/>
    </location>
    <ligand>
        <name>ATP</name>
        <dbReference type="ChEBI" id="CHEBI:30616"/>
    </ligand>
</feature>
<dbReference type="GO" id="GO:0008654">
    <property type="term" value="P:phospholipid biosynthetic process"/>
    <property type="evidence" value="ECO:0007669"/>
    <property type="project" value="UniProtKB-KW"/>
</dbReference>
<dbReference type="GO" id="GO:0046872">
    <property type="term" value="F:metal ion binding"/>
    <property type="evidence" value="ECO:0007669"/>
    <property type="project" value="UniProtKB-KW"/>
</dbReference>
<dbReference type="Gene3D" id="1.10.287.3610">
    <property type="match status" value="1"/>
</dbReference>
<feature type="binding site" evidence="17">
    <location>
        <begin position="84"/>
        <end position="85"/>
    </location>
    <ligand>
        <name>ATP</name>
        <dbReference type="ChEBI" id="CHEBI:30616"/>
    </ligand>
</feature>
<protein>
    <submittedName>
        <fullName evidence="20">Diacylglycerol kinase family protein</fullName>
    </submittedName>
</protein>
<keyword evidence="3" id="KW-1003">Cell membrane</keyword>
<evidence type="ECO:0000256" key="17">
    <source>
        <dbReference type="PIRSR" id="PIRSR600829-3"/>
    </source>
</evidence>
<gene>
    <name evidence="20" type="ORF">FNL11_00620</name>
</gene>
<evidence type="ECO:0000256" key="3">
    <source>
        <dbReference type="ARBA" id="ARBA00022475"/>
    </source>
</evidence>
<comment type="subcellular location">
    <subcellularLocation>
        <location evidence="1">Cell membrane</location>
        <topology evidence="1">Multi-pass membrane protein</topology>
    </subcellularLocation>
</comment>
<comment type="similarity">
    <text evidence="2">Belongs to the bacterial diacylglycerol kinase family.</text>
</comment>
<feature type="transmembrane region" description="Helical" evidence="19">
    <location>
        <begin position="86"/>
        <end position="107"/>
    </location>
</feature>